<dbReference type="PANTHER" id="PTHR22955:SF77">
    <property type="entry name" value="ASPARTIC PUTATIVE DOMAIN-CONTAINING PROTEIN-RELATED"/>
    <property type="match status" value="1"/>
</dbReference>
<dbReference type="AlphaFoldDB" id="A0A915D8U5"/>
<protein>
    <submittedName>
        <fullName evidence="2">Uncharacterized protein</fullName>
    </submittedName>
</protein>
<name>A0A915D8U5_9BILA</name>
<dbReference type="Pfam" id="PF05380">
    <property type="entry name" value="Peptidase_A17"/>
    <property type="match status" value="1"/>
</dbReference>
<dbReference type="InterPro" id="IPR008042">
    <property type="entry name" value="Retrotrans_Pao"/>
</dbReference>
<accession>A0A915D8U5</accession>
<dbReference type="PANTHER" id="PTHR22955">
    <property type="entry name" value="RETROTRANSPOSON"/>
    <property type="match status" value="1"/>
</dbReference>
<dbReference type="WBParaSite" id="jg16771">
    <property type="protein sequence ID" value="jg16771"/>
    <property type="gene ID" value="jg16771"/>
</dbReference>
<sequence>MPVKATFEKLTKRVVLSTIASFFDPLGLLTPTLLPAKSFLQDLWLSKIDWDEKVPEDLCKKMARDHAEKVRYELHGFSDASNKLSLQLSTCELARRQKLRQNFCLLK</sequence>
<keyword evidence="1" id="KW-1185">Reference proteome</keyword>
<reference evidence="2" key="1">
    <citation type="submission" date="2022-11" db="UniProtKB">
        <authorList>
            <consortium name="WormBaseParasite"/>
        </authorList>
    </citation>
    <scope>IDENTIFICATION</scope>
</reference>
<evidence type="ECO:0000313" key="1">
    <source>
        <dbReference type="Proteomes" id="UP000887574"/>
    </source>
</evidence>
<dbReference type="Proteomes" id="UP000887574">
    <property type="component" value="Unplaced"/>
</dbReference>
<evidence type="ECO:0000313" key="2">
    <source>
        <dbReference type="WBParaSite" id="jg16771"/>
    </source>
</evidence>
<proteinExistence type="predicted"/>
<organism evidence="1 2">
    <name type="scientific">Ditylenchus dipsaci</name>
    <dbReference type="NCBI Taxonomy" id="166011"/>
    <lineage>
        <taxon>Eukaryota</taxon>
        <taxon>Metazoa</taxon>
        <taxon>Ecdysozoa</taxon>
        <taxon>Nematoda</taxon>
        <taxon>Chromadorea</taxon>
        <taxon>Rhabditida</taxon>
        <taxon>Tylenchina</taxon>
        <taxon>Tylenchomorpha</taxon>
        <taxon>Sphaerularioidea</taxon>
        <taxon>Anguinidae</taxon>
        <taxon>Anguininae</taxon>
        <taxon>Ditylenchus</taxon>
    </lineage>
</organism>